<proteinExistence type="inferred from homology"/>
<keyword evidence="5" id="KW-1003">Cell membrane</keyword>
<evidence type="ECO:0000259" key="18">
    <source>
        <dbReference type="Pfam" id="PF02096"/>
    </source>
</evidence>
<evidence type="ECO:0000256" key="14">
    <source>
        <dbReference type="ARBA" id="ARBA00033245"/>
    </source>
</evidence>
<dbReference type="Proteomes" id="UP001285521">
    <property type="component" value="Unassembled WGS sequence"/>
</dbReference>
<dbReference type="PANTHER" id="PTHR12428">
    <property type="entry name" value="OXA1"/>
    <property type="match status" value="1"/>
</dbReference>
<dbReference type="NCBIfam" id="TIGR03592">
    <property type="entry name" value="yidC_oxa1_cterm"/>
    <property type="match status" value="1"/>
</dbReference>
<evidence type="ECO:0000256" key="1">
    <source>
        <dbReference type="ARBA" id="ARBA00004651"/>
    </source>
</evidence>
<dbReference type="CDD" id="cd20070">
    <property type="entry name" value="5TM_YidC_Alb3"/>
    <property type="match status" value="1"/>
</dbReference>
<keyword evidence="20" id="KW-1185">Reference proteome</keyword>
<evidence type="ECO:0000256" key="7">
    <source>
        <dbReference type="ARBA" id="ARBA00022927"/>
    </source>
</evidence>
<feature type="transmembrane region" description="Helical" evidence="17">
    <location>
        <begin position="6"/>
        <end position="30"/>
    </location>
</feature>
<feature type="transmembrane region" description="Helical" evidence="17">
    <location>
        <begin position="78"/>
        <end position="101"/>
    </location>
</feature>
<evidence type="ECO:0000313" key="19">
    <source>
        <dbReference type="EMBL" id="MDX8033991.1"/>
    </source>
</evidence>
<feature type="transmembrane region" description="Helical" evidence="17">
    <location>
        <begin position="121"/>
        <end position="144"/>
    </location>
</feature>
<keyword evidence="8 17" id="KW-1133">Transmembrane helix</keyword>
<dbReference type="RefSeq" id="WP_319969013.1">
    <property type="nucleotide sequence ID" value="NZ_JAXAVW010000024.1"/>
</dbReference>
<comment type="subunit">
    <text evidence="12">Interacts with the Sec translocase complex via SecD. Specifically interacts with transmembrane segments of nascent integral membrane proteins during membrane integration.</text>
</comment>
<protein>
    <recommendedName>
        <fullName evidence="3">Membrane protein insertase YidC</fullName>
    </recommendedName>
    <alternativeName>
        <fullName evidence="15">Foldase YidC</fullName>
    </alternativeName>
    <alternativeName>
        <fullName evidence="14">Membrane integrase YidC</fullName>
    </alternativeName>
    <alternativeName>
        <fullName evidence="13">Membrane protein YidC</fullName>
    </alternativeName>
</protein>
<dbReference type="PANTHER" id="PTHR12428:SF65">
    <property type="entry name" value="CYTOCHROME C OXIDASE ASSEMBLY PROTEIN COX18, MITOCHONDRIAL"/>
    <property type="match status" value="1"/>
</dbReference>
<comment type="caution">
    <text evidence="19">The sequence shown here is derived from an EMBL/GenBank/DDBJ whole genome shotgun (WGS) entry which is preliminary data.</text>
</comment>
<dbReference type="EMBL" id="JAXAVW010000024">
    <property type="protein sequence ID" value="MDX8033991.1"/>
    <property type="molecule type" value="Genomic_DNA"/>
</dbReference>
<evidence type="ECO:0000256" key="11">
    <source>
        <dbReference type="ARBA" id="ARBA00025034"/>
    </source>
</evidence>
<evidence type="ECO:0000256" key="13">
    <source>
        <dbReference type="ARBA" id="ARBA00031538"/>
    </source>
</evidence>
<comment type="function">
    <text evidence="11">Required for the insertion and/or proper folding and/or complex formation of integral membrane proteins into the membrane. Involved in integration of membrane proteins that insert both dependently and independently of the Sec translocase complex, as well as at least some lipoproteins. Aids folding of multispanning membrane proteins.</text>
</comment>
<evidence type="ECO:0000256" key="10">
    <source>
        <dbReference type="ARBA" id="ARBA00023186"/>
    </source>
</evidence>
<evidence type="ECO:0000256" key="15">
    <source>
        <dbReference type="ARBA" id="ARBA00033342"/>
    </source>
</evidence>
<evidence type="ECO:0000256" key="5">
    <source>
        <dbReference type="ARBA" id="ARBA00022475"/>
    </source>
</evidence>
<evidence type="ECO:0000256" key="2">
    <source>
        <dbReference type="ARBA" id="ARBA00010527"/>
    </source>
</evidence>
<evidence type="ECO:0000256" key="8">
    <source>
        <dbReference type="ARBA" id="ARBA00022989"/>
    </source>
</evidence>
<dbReference type="InterPro" id="IPR028055">
    <property type="entry name" value="YidC/Oxa/ALB_C"/>
</dbReference>
<evidence type="ECO:0000256" key="9">
    <source>
        <dbReference type="ARBA" id="ARBA00023136"/>
    </source>
</evidence>
<keyword evidence="4" id="KW-0813">Transport</keyword>
<keyword evidence="9 17" id="KW-0472">Membrane</keyword>
<gene>
    <name evidence="19" type="primary">yidC</name>
    <name evidence="19" type="ORF">SK803_27535</name>
</gene>
<dbReference type="InterPro" id="IPR047196">
    <property type="entry name" value="YidC_ALB_C"/>
</dbReference>
<evidence type="ECO:0000256" key="6">
    <source>
        <dbReference type="ARBA" id="ARBA00022692"/>
    </source>
</evidence>
<dbReference type="Pfam" id="PF02096">
    <property type="entry name" value="60KD_IMP"/>
    <property type="match status" value="1"/>
</dbReference>
<accession>A0ABU4T740</accession>
<evidence type="ECO:0000256" key="4">
    <source>
        <dbReference type="ARBA" id="ARBA00022448"/>
    </source>
</evidence>
<feature type="transmembrane region" description="Helical" evidence="17">
    <location>
        <begin position="170"/>
        <end position="191"/>
    </location>
</feature>
<evidence type="ECO:0000256" key="3">
    <source>
        <dbReference type="ARBA" id="ARBA00015325"/>
    </source>
</evidence>
<evidence type="ECO:0000313" key="20">
    <source>
        <dbReference type="Proteomes" id="UP001285521"/>
    </source>
</evidence>
<comment type="subcellular location">
    <subcellularLocation>
        <location evidence="1">Cell membrane</location>
        <topology evidence="1">Multi-pass membrane protein</topology>
    </subcellularLocation>
    <subcellularLocation>
        <location evidence="16">Membrane</location>
        <topology evidence="16">Multi-pass membrane protein</topology>
    </subcellularLocation>
</comment>
<sequence>MFADLGAALASFGMPALAIIVFTMAVRLMLHPLARAAVRGEKAKAKLAPEIQKLQKKYGKDLMRLSEESQKVYKKNGVSMFAGMLPMLATMPFFMVMYQVVTTPNPLLAGTIFGVPLSAHFMSSFEWVFFALFGLLAAVAYFTVRWQQSRMAANPSPTPTPGFMNGLIKVLPFGTILVAAYLPLAAGLYLLTTTTWTIAERALLYRILS</sequence>
<evidence type="ECO:0000256" key="12">
    <source>
        <dbReference type="ARBA" id="ARBA00026028"/>
    </source>
</evidence>
<keyword evidence="10" id="KW-0143">Chaperone</keyword>
<evidence type="ECO:0000256" key="17">
    <source>
        <dbReference type="SAM" id="Phobius"/>
    </source>
</evidence>
<feature type="domain" description="Membrane insertase YidC/Oxa/ALB C-terminal" evidence="18">
    <location>
        <begin position="17"/>
        <end position="205"/>
    </location>
</feature>
<organism evidence="19 20">
    <name type="scientific">Lentzea miocenica</name>
    <dbReference type="NCBI Taxonomy" id="3095431"/>
    <lineage>
        <taxon>Bacteria</taxon>
        <taxon>Bacillati</taxon>
        <taxon>Actinomycetota</taxon>
        <taxon>Actinomycetes</taxon>
        <taxon>Pseudonocardiales</taxon>
        <taxon>Pseudonocardiaceae</taxon>
        <taxon>Lentzea</taxon>
    </lineage>
</organism>
<name>A0ABU4T740_9PSEU</name>
<evidence type="ECO:0000256" key="16">
    <source>
        <dbReference type="RuleBase" id="RU003945"/>
    </source>
</evidence>
<keyword evidence="6 16" id="KW-0812">Transmembrane</keyword>
<dbReference type="InterPro" id="IPR001708">
    <property type="entry name" value="YidC/ALB3/OXA1/COX18"/>
</dbReference>
<comment type="similarity">
    <text evidence="2">Belongs to the OXA1/ALB3/YidC family. Type 1 subfamily.</text>
</comment>
<keyword evidence="7" id="KW-0653">Protein transport</keyword>
<reference evidence="19 20" key="1">
    <citation type="submission" date="2023-11" db="EMBL/GenBank/DDBJ databases">
        <title>Lentzea sokolovensis, sp. nov., Lentzea kristufkii, sp. nov., and Lentzea miocenensis, sp. nov., rare actinobacteria from Sokolov Coal Basin, Miocene lacustrine sediment, Czech Republic.</title>
        <authorList>
            <person name="Lara A."/>
            <person name="Kotroba L."/>
            <person name="Nouioui I."/>
            <person name="Neumann-Schaal M."/>
            <person name="Mast Y."/>
            <person name="Chronakova A."/>
        </authorList>
    </citation>
    <scope>NUCLEOTIDE SEQUENCE [LARGE SCALE GENOMIC DNA]</scope>
    <source>
        <strain evidence="19 20">BCCO 10_0856</strain>
    </source>
</reference>